<comment type="subcellular location">
    <subcellularLocation>
        <location evidence="1">Membrane</location>
    </subcellularLocation>
</comment>
<dbReference type="Proteomes" id="UP000242875">
    <property type="component" value="Unassembled WGS sequence"/>
</dbReference>
<dbReference type="GO" id="GO:0005886">
    <property type="term" value="C:plasma membrane"/>
    <property type="evidence" value="ECO:0007669"/>
    <property type="project" value="TreeGrafter"/>
</dbReference>
<evidence type="ECO:0000256" key="4">
    <source>
        <dbReference type="ARBA" id="ARBA00023316"/>
    </source>
</evidence>
<keyword evidence="3" id="KW-0325">Glycoprotein</keyword>
<feature type="region of interest" description="Disordered" evidence="5">
    <location>
        <begin position="69"/>
        <end position="88"/>
    </location>
</feature>
<dbReference type="EMBL" id="MVBO01000076">
    <property type="protein sequence ID" value="OZJ03628.1"/>
    <property type="molecule type" value="Genomic_DNA"/>
</dbReference>
<evidence type="ECO:0000256" key="6">
    <source>
        <dbReference type="SAM" id="Phobius"/>
    </source>
</evidence>
<feature type="region of interest" description="Disordered" evidence="5">
    <location>
        <begin position="1"/>
        <end position="50"/>
    </location>
</feature>
<sequence length="219" mass="24120">MAQEPSFIVPIPPSPSRKESQESLNATTPPNHPYPYLASTNSRQSSSTINSTTTISHSLYSLYATNNTGSGKTESPFASTDPEKDLKDPNFDPSLIKKKWLCYPNKRGLVTMLLASIIGLALIGGFAGYPLGLYINHEVHQSIPPKNTTTNTTEPRPPTIVLPIDPDTPASAHQKLASDGTYWDLVFSDEFNQDGRTFYPGSDPYWGGRRSSLLGYWRL</sequence>
<accession>A0A261XZ85</accession>
<keyword evidence="2 6" id="KW-0472">Membrane</keyword>
<dbReference type="GO" id="GO:0006078">
    <property type="term" value="P:(1-&gt;6)-beta-D-glucan biosynthetic process"/>
    <property type="evidence" value="ECO:0007669"/>
    <property type="project" value="TreeGrafter"/>
</dbReference>
<feature type="compositionally biased region" description="Low complexity" evidence="5">
    <location>
        <begin position="39"/>
        <end position="50"/>
    </location>
</feature>
<comment type="caution">
    <text evidence="7">The sequence shown here is derived from an EMBL/GenBank/DDBJ whole genome shotgun (WGS) entry which is preliminary data.</text>
</comment>
<keyword evidence="6" id="KW-1133">Transmembrane helix</keyword>
<dbReference type="InterPro" id="IPR005629">
    <property type="entry name" value="Skn1/Kre6/Sbg1"/>
</dbReference>
<evidence type="ECO:0000256" key="3">
    <source>
        <dbReference type="ARBA" id="ARBA00023180"/>
    </source>
</evidence>
<protein>
    <submittedName>
        <fullName evidence="7">Uncharacterized protein</fullName>
    </submittedName>
</protein>
<proteinExistence type="predicted"/>
<keyword evidence="4" id="KW-0961">Cell wall biogenesis/degradation</keyword>
<feature type="transmembrane region" description="Helical" evidence="6">
    <location>
        <begin position="108"/>
        <end position="135"/>
    </location>
</feature>
<gene>
    <name evidence="7" type="ORF">BZG36_03728</name>
</gene>
<evidence type="ECO:0000313" key="7">
    <source>
        <dbReference type="EMBL" id="OZJ03628.1"/>
    </source>
</evidence>
<dbReference type="OrthoDB" id="412647at2759"/>
<keyword evidence="6" id="KW-0812">Transmembrane</keyword>
<reference evidence="7 8" key="1">
    <citation type="journal article" date="2017" name="Mycologia">
        <title>Bifiguratus adelaidae, gen. et sp. nov., a new member of Mucoromycotina in endophytic and soil-dwelling habitats.</title>
        <authorList>
            <person name="Torres-Cruz T.J."/>
            <person name="Billingsley Tobias T.L."/>
            <person name="Almatruk M."/>
            <person name="Hesse C."/>
            <person name="Kuske C.R."/>
            <person name="Desiro A."/>
            <person name="Benucci G.M."/>
            <person name="Bonito G."/>
            <person name="Stajich J.E."/>
            <person name="Dunlap C."/>
            <person name="Arnold A.E."/>
            <person name="Porras-Alfaro A."/>
        </authorList>
    </citation>
    <scope>NUCLEOTIDE SEQUENCE [LARGE SCALE GENOMIC DNA]</scope>
    <source>
        <strain evidence="7 8">AZ0501</strain>
    </source>
</reference>
<organism evidence="7 8">
    <name type="scientific">Bifiguratus adelaidae</name>
    <dbReference type="NCBI Taxonomy" id="1938954"/>
    <lineage>
        <taxon>Eukaryota</taxon>
        <taxon>Fungi</taxon>
        <taxon>Fungi incertae sedis</taxon>
        <taxon>Mucoromycota</taxon>
        <taxon>Mucoromycotina</taxon>
        <taxon>Endogonomycetes</taxon>
        <taxon>Endogonales</taxon>
        <taxon>Endogonales incertae sedis</taxon>
        <taxon>Bifiguratus</taxon>
    </lineage>
</organism>
<dbReference type="GO" id="GO:0005789">
    <property type="term" value="C:endoplasmic reticulum membrane"/>
    <property type="evidence" value="ECO:0007669"/>
    <property type="project" value="TreeGrafter"/>
</dbReference>
<name>A0A261XZ85_9FUNG</name>
<evidence type="ECO:0000313" key="8">
    <source>
        <dbReference type="Proteomes" id="UP000242875"/>
    </source>
</evidence>
<dbReference type="GO" id="GO:0071555">
    <property type="term" value="P:cell wall organization"/>
    <property type="evidence" value="ECO:0007669"/>
    <property type="project" value="UniProtKB-KW"/>
</dbReference>
<dbReference type="GO" id="GO:0015926">
    <property type="term" value="F:glucosidase activity"/>
    <property type="evidence" value="ECO:0007669"/>
    <property type="project" value="TreeGrafter"/>
</dbReference>
<evidence type="ECO:0000256" key="1">
    <source>
        <dbReference type="ARBA" id="ARBA00004370"/>
    </source>
</evidence>
<keyword evidence="8" id="KW-1185">Reference proteome</keyword>
<evidence type="ECO:0000256" key="5">
    <source>
        <dbReference type="SAM" id="MobiDB-lite"/>
    </source>
</evidence>
<dbReference type="Pfam" id="PF03935">
    <property type="entry name" value="SKN1_KRE6_Sbg1"/>
    <property type="match status" value="1"/>
</dbReference>
<dbReference type="PANTHER" id="PTHR31361:SF1">
    <property type="entry name" value="BETA-GLUCAN SYNTHESIS-ASSOCIATED PROTEIN KRE6-RELATED"/>
    <property type="match status" value="1"/>
</dbReference>
<feature type="compositionally biased region" description="Polar residues" evidence="5">
    <location>
        <begin position="69"/>
        <end position="78"/>
    </location>
</feature>
<evidence type="ECO:0000256" key="2">
    <source>
        <dbReference type="ARBA" id="ARBA00023136"/>
    </source>
</evidence>
<dbReference type="PANTHER" id="PTHR31361">
    <property type="entry name" value="BETA-GLUCAN SYNTHESIS-ASSOCIATED PROTEIN KRE6-RELATED"/>
    <property type="match status" value="1"/>
</dbReference>
<dbReference type="AlphaFoldDB" id="A0A261XZ85"/>